<evidence type="ECO:0000256" key="3">
    <source>
        <dbReference type="ARBA" id="ARBA00023163"/>
    </source>
</evidence>
<proteinExistence type="predicted"/>
<evidence type="ECO:0000313" key="5">
    <source>
        <dbReference type="EMBL" id="SAL73258.1"/>
    </source>
</evidence>
<dbReference type="Proteomes" id="UP000054770">
    <property type="component" value="Unassembled WGS sequence"/>
</dbReference>
<dbReference type="Gene3D" id="1.10.10.10">
    <property type="entry name" value="Winged helix-like DNA-binding domain superfamily/Winged helix DNA-binding domain"/>
    <property type="match status" value="1"/>
</dbReference>
<sequence length="239" mass="26864">MELSFDAVINAADELELIPLVRDAIRSKGAEWFVFVSLHPTDHSASRSTHRFLIGCRPEWCQLYNANRWYLTDPCLDYARSNTVPVLGSELPVRTPGQKRMLEVAAEHGFFSIFLIPAHASKKGRIGVLYLGSSTRPEEGEPKLREGRAFFRALALELLDWSSRAVREDAIRKCGLSHQDVQLIGFVRSGFNAGAIADELKVSSTTVYRQFQRINEKIGVSHITAAVRFAEENDIFAQQ</sequence>
<dbReference type="SMART" id="SM00421">
    <property type="entry name" value="HTH_LUXR"/>
    <property type="match status" value="1"/>
</dbReference>
<evidence type="ECO:0000256" key="1">
    <source>
        <dbReference type="ARBA" id="ARBA00023015"/>
    </source>
</evidence>
<dbReference type="InterPro" id="IPR016032">
    <property type="entry name" value="Sig_transdc_resp-reg_C-effctor"/>
</dbReference>
<keyword evidence="1" id="KW-0805">Transcription regulation</keyword>
<keyword evidence="2" id="KW-0238">DNA-binding</keyword>
<evidence type="ECO:0000259" key="4">
    <source>
        <dbReference type="PROSITE" id="PS00622"/>
    </source>
</evidence>
<evidence type="ECO:0000313" key="6">
    <source>
        <dbReference type="Proteomes" id="UP000054770"/>
    </source>
</evidence>
<dbReference type="SUPFAM" id="SSF75516">
    <property type="entry name" value="Pheromone-binding domain of LuxR-like quorum-sensing transcription factors"/>
    <property type="match status" value="1"/>
</dbReference>
<dbReference type="Gene3D" id="3.30.450.80">
    <property type="entry name" value="Transcription factor LuxR-like, autoinducer-binding domain"/>
    <property type="match status" value="1"/>
</dbReference>
<keyword evidence="6" id="KW-1185">Reference proteome</keyword>
<dbReference type="OrthoDB" id="8994109at2"/>
<keyword evidence="3" id="KW-0804">Transcription</keyword>
<evidence type="ECO:0000256" key="2">
    <source>
        <dbReference type="ARBA" id="ARBA00023125"/>
    </source>
</evidence>
<protein>
    <submittedName>
        <fullName evidence="5">Transcriptional regulator</fullName>
    </submittedName>
</protein>
<organism evidence="5 6">
    <name type="scientific">Caballeronia choica</name>
    <dbReference type="NCBI Taxonomy" id="326476"/>
    <lineage>
        <taxon>Bacteria</taxon>
        <taxon>Pseudomonadati</taxon>
        <taxon>Pseudomonadota</taxon>
        <taxon>Betaproteobacteria</taxon>
        <taxon>Burkholderiales</taxon>
        <taxon>Burkholderiaceae</taxon>
        <taxon>Caballeronia</taxon>
    </lineage>
</organism>
<feature type="domain" description="HTH luxR-type" evidence="4">
    <location>
        <begin position="190"/>
        <end position="217"/>
    </location>
</feature>
<dbReference type="InterPro" id="IPR036388">
    <property type="entry name" value="WH-like_DNA-bd_sf"/>
</dbReference>
<name>A0A158JWQ9_9BURK</name>
<gene>
    <name evidence="5" type="ORF">AWB68_04396</name>
</gene>
<dbReference type="GO" id="GO:0006355">
    <property type="term" value="P:regulation of DNA-templated transcription"/>
    <property type="evidence" value="ECO:0007669"/>
    <property type="project" value="InterPro"/>
</dbReference>
<dbReference type="Pfam" id="PF03472">
    <property type="entry name" value="Autoind_bind"/>
    <property type="match status" value="1"/>
</dbReference>
<dbReference type="InterPro" id="IPR005143">
    <property type="entry name" value="TF_LuxR_autoind-bd_dom"/>
</dbReference>
<dbReference type="Pfam" id="PF00196">
    <property type="entry name" value="GerE"/>
    <property type="match status" value="1"/>
</dbReference>
<reference evidence="5" key="1">
    <citation type="submission" date="2016-01" db="EMBL/GenBank/DDBJ databases">
        <authorList>
            <person name="Peeters C."/>
        </authorList>
    </citation>
    <scope>NUCLEOTIDE SEQUENCE [LARGE SCALE GENOMIC DNA]</scope>
    <source>
        <strain evidence="5">LMG 22940</strain>
    </source>
</reference>
<comment type="caution">
    <text evidence="5">The sequence shown here is derived from an EMBL/GenBank/DDBJ whole genome shotgun (WGS) entry which is preliminary data.</text>
</comment>
<dbReference type="SUPFAM" id="SSF46894">
    <property type="entry name" value="C-terminal effector domain of the bipartite response regulators"/>
    <property type="match status" value="1"/>
</dbReference>
<accession>A0A158JWQ9</accession>
<dbReference type="InterPro" id="IPR000792">
    <property type="entry name" value="Tscrpt_reg_LuxR_C"/>
</dbReference>
<dbReference type="RefSeq" id="WP_087646475.1">
    <property type="nucleotide sequence ID" value="NZ_FCON02000052.1"/>
</dbReference>
<dbReference type="PROSITE" id="PS00622">
    <property type="entry name" value="HTH_LUXR_1"/>
    <property type="match status" value="1"/>
</dbReference>
<dbReference type="GO" id="GO:0003677">
    <property type="term" value="F:DNA binding"/>
    <property type="evidence" value="ECO:0007669"/>
    <property type="project" value="UniProtKB-KW"/>
</dbReference>
<dbReference type="AlphaFoldDB" id="A0A158JWQ9"/>
<dbReference type="EMBL" id="FCON02000052">
    <property type="protein sequence ID" value="SAL73258.1"/>
    <property type="molecule type" value="Genomic_DNA"/>
</dbReference>
<dbReference type="InterPro" id="IPR036693">
    <property type="entry name" value="TF_LuxR_autoind-bd_dom_sf"/>
</dbReference>